<keyword evidence="3 6" id="KW-1133">Transmembrane helix</keyword>
<feature type="transmembrane region" description="Helical" evidence="6">
    <location>
        <begin position="382"/>
        <end position="400"/>
    </location>
</feature>
<keyword evidence="9" id="KW-1185">Reference proteome</keyword>
<comment type="subcellular location">
    <subcellularLocation>
        <location evidence="1">Membrane</location>
        <topology evidence="1">Multi-pass membrane protein</topology>
    </subcellularLocation>
</comment>
<evidence type="ECO:0000256" key="3">
    <source>
        <dbReference type="ARBA" id="ARBA00022989"/>
    </source>
</evidence>
<evidence type="ECO:0000259" key="7">
    <source>
        <dbReference type="PROSITE" id="PS50850"/>
    </source>
</evidence>
<evidence type="ECO:0000256" key="4">
    <source>
        <dbReference type="ARBA" id="ARBA00023136"/>
    </source>
</evidence>
<dbReference type="AlphaFoldDB" id="A0A8J5QUZ9"/>
<dbReference type="InterPro" id="IPR020846">
    <property type="entry name" value="MFS_dom"/>
</dbReference>
<dbReference type="Proteomes" id="UP000694255">
    <property type="component" value="Unassembled WGS sequence"/>
</dbReference>
<evidence type="ECO:0000256" key="1">
    <source>
        <dbReference type="ARBA" id="ARBA00004141"/>
    </source>
</evidence>
<accession>A0A8J5QUZ9</accession>
<feature type="transmembrane region" description="Helical" evidence="6">
    <location>
        <begin position="169"/>
        <end position="188"/>
    </location>
</feature>
<organism evidence="8 9">
    <name type="scientific">[Candida] subhashii</name>
    <dbReference type="NCBI Taxonomy" id="561895"/>
    <lineage>
        <taxon>Eukaryota</taxon>
        <taxon>Fungi</taxon>
        <taxon>Dikarya</taxon>
        <taxon>Ascomycota</taxon>
        <taxon>Saccharomycotina</taxon>
        <taxon>Pichiomycetes</taxon>
        <taxon>Debaryomycetaceae</taxon>
        <taxon>Spathaspora</taxon>
    </lineage>
</organism>
<dbReference type="PANTHER" id="PTHR23508:SF10">
    <property type="entry name" value="CARBOXYLIC ACID TRANSPORTER PROTEIN HOMOLOG"/>
    <property type="match status" value="1"/>
</dbReference>
<protein>
    <recommendedName>
        <fullName evidence="7">Major facilitator superfamily (MFS) profile domain-containing protein</fullName>
    </recommendedName>
</protein>
<dbReference type="PANTHER" id="PTHR23508">
    <property type="entry name" value="CARBOXYLIC ACID TRANSPORTER PROTEIN HOMOLOG"/>
    <property type="match status" value="1"/>
</dbReference>
<dbReference type="PROSITE" id="PS50850">
    <property type="entry name" value="MFS"/>
    <property type="match status" value="1"/>
</dbReference>
<feature type="transmembrane region" description="Helical" evidence="6">
    <location>
        <begin position="200"/>
        <end position="220"/>
    </location>
</feature>
<dbReference type="EMBL" id="JAGSYN010000050">
    <property type="protein sequence ID" value="KAG7665317.1"/>
    <property type="molecule type" value="Genomic_DNA"/>
</dbReference>
<dbReference type="GO" id="GO:0035879">
    <property type="term" value="P:plasma membrane lactate transport"/>
    <property type="evidence" value="ECO:0007669"/>
    <property type="project" value="TreeGrafter"/>
</dbReference>
<feature type="transmembrane region" description="Helical" evidence="6">
    <location>
        <begin position="331"/>
        <end position="348"/>
    </location>
</feature>
<feature type="transmembrane region" description="Helical" evidence="6">
    <location>
        <begin position="360"/>
        <end position="376"/>
    </location>
</feature>
<feature type="transmembrane region" description="Helical" evidence="6">
    <location>
        <begin position="76"/>
        <end position="94"/>
    </location>
</feature>
<dbReference type="GO" id="GO:0015355">
    <property type="term" value="F:secondary active monocarboxylate transmembrane transporter activity"/>
    <property type="evidence" value="ECO:0007669"/>
    <property type="project" value="TreeGrafter"/>
</dbReference>
<feature type="region of interest" description="Disordered" evidence="5">
    <location>
        <begin position="495"/>
        <end position="517"/>
    </location>
</feature>
<dbReference type="OrthoDB" id="5296287at2759"/>
<evidence type="ECO:0000256" key="2">
    <source>
        <dbReference type="ARBA" id="ARBA00022692"/>
    </source>
</evidence>
<feature type="transmembrane region" description="Helical" evidence="6">
    <location>
        <begin position="452"/>
        <end position="471"/>
    </location>
</feature>
<feature type="domain" description="Major facilitator superfamily (MFS) profile" evidence="7">
    <location>
        <begin position="78"/>
        <end position="475"/>
    </location>
</feature>
<feature type="transmembrane region" description="Helical" evidence="6">
    <location>
        <begin position="232"/>
        <end position="252"/>
    </location>
</feature>
<reference evidence="8 9" key="1">
    <citation type="journal article" date="2021" name="DNA Res.">
        <title>Genome analysis of Candida subhashii reveals its hybrid nature and dual mitochondrial genome conformations.</title>
        <authorList>
            <person name="Mixao V."/>
            <person name="Hegedusova E."/>
            <person name="Saus E."/>
            <person name="Pryszcz L.P."/>
            <person name="Cillingova A."/>
            <person name="Nosek J."/>
            <person name="Gabaldon T."/>
        </authorList>
    </citation>
    <scope>NUCLEOTIDE SEQUENCE [LARGE SCALE GENOMIC DNA]</scope>
    <source>
        <strain evidence="8 9">CBS 10753</strain>
    </source>
</reference>
<comment type="caution">
    <text evidence="8">The sequence shown here is derived from an EMBL/GenBank/DDBJ whole genome shotgun (WGS) entry which is preliminary data.</text>
</comment>
<gene>
    <name evidence="8" type="ORF">J8A68_001005</name>
</gene>
<evidence type="ECO:0000313" key="9">
    <source>
        <dbReference type="Proteomes" id="UP000694255"/>
    </source>
</evidence>
<dbReference type="GO" id="GO:0005886">
    <property type="term" value="C:plasma membrane"/>
    <property type="evidence" value="ECO:0007669"/>
    <property type="project" value="TreeGrafter"/>
</dbReference>
<name>A0A8J5QUZ9_9ASCO</name>
<feature type="transmembrane region" description="Helical" evidence="6">
    <location>
        <begin position="290"/>
        <end position="311"/>
    </location>
</feature>
<dbReference type="InterPro" id="IPR005828">
    <property type="entry name" value="MFS_sugar_transport-like"/>
</dbReference>
<keyword evidence="4 6" id="KW-0472">Membrane</keyword>
<feature type="transmembrane region" description="Helical" evidence="6">
    <location>
        <begin position="412"/>
        <end position="432"/>
    </location>
</feature>
<feature type="transmembrane region" description="Helical" evidence="6">
    <location>
        <begin position="145"/>
        <end position="163"/>
    </location>
</feature>
<evidence type="ECO:0000256" key="5">
    <source>
        <dbReference type="SAM" id="MobiDB-lite"/>
    </source>
</evidence>
<dbReference type="Pfam" id="PF00083">
    <property type="entry name" value="Sugar_tr"/>
    <property type="match status" value="1"/>
</dbReference>
<keyword evidence="2 6" id="KW-0812">Transmembrane</keyword>
<proteinExistence type="predicted"/>
<dbReference type="GeneID" id="73467806"/>
<evidence type="ECO:0000313" key="8">
    <source>
        <dbReference type="EMBL" id="KAG7665317.1"/>
    </source>
</evidence>
<evidence type="ECO:0000256" key="6">
    <source>
        <dbReference type="SAM" id="Phobius"/>
    </source>
</evidence>
<dbReference type="RefSeq" id="XP_049265549.1">
    <property type="nucleotide sequence ID" value="XM_049404612.1"/>
</dbReference>
<feature type="transmembrane region" description="Helical" evidence="6">
    <location>
        <begin position="114"/>
        <end position="133"/>
    </location>
</feature>
<sequence length="517" mass="58277">MPESMHSIRRVDSVIVAEEHNKHIIQAPTFTWPVIRHYFATRISSLWVGKEELSQHSWNEILNPFQPLVHVNLHQWNFFFIGFLAWTWDAFDFFTTSLNVSNIAREFDVTVTEVSWGMTIVLMLRTVGALIFGAMGDLKGRKWPYMINLSLLVVIQCGTGFVQTFQQFLVTRALFGIAMGGLYGISCAEALSDAPVAARGVLSGLFQEGYAMGFLLAIVFQRAITDTTPHGWRSLFWFSAGPPVVLIIWRFFTPETDTFQHIAAKRAVDDQKQSRFANFKFDAKNAIKDYWLIIIYLVFMMSGFNFSSHGSQDLYATLLEQQYFFGADKRTVVLVCAKLGALTGGIIIGHASTIIGRRTAILFANLWCLSFIYLWAYKPSWITAFMLQFGVQGAWAVVPIHLSELSPPQFRAFVMGVSYQLGNLVSSASATIESTLSEKFLLPDGSHDYSKSMSIFVAVLVAYLFFVVLLGPENRNADLGIEREEFFAVFDDKDESTKGSFDHVEDEDKQKSASEKV</sequence>
<dbReference type="CDD" id="cd17316">
    <property type="entry name" value="MFS_SV2_like"/>
    <property type="match status" value="1"/>
</dbReference>